<dbReference type="InterPro" id="IPR036380">
    <property type="entry name" value="Isochorismatase-like_sf"/>
</dbReference>
<gene>
    <name evidence="9" type="ORF">PSTG_11131</name>
</gene>
<dbReference type="PANTHER" id="PTHR11080">
    <property type="entry name" value="PYRAZINAMIDASE/NICOTINAMIDASE"/>
    <property type="match status" value="1"/>
</dbReference>
<dbReference type="GO" id="GO:0019363">
    <property type="term" value="P:pyridine nucleotide biosynthetic process"/>
    <property type="evidence" value="ECO:0007669"/>
    <property type="project" value="UniProtKB-KW"/>
</dbReference>
<dbReference type="Pfam" id="PF00857">
    <property type="entry name" value="Isochorismatase"/>
    <property type="match status" value="1"/>
</dbReference>
<dbReference type="GO" id="GO:0046872">
    <property type="term" value="F:metal ion binding"/>
    <property type="evidence" value="ECO:0007669"/>
    <property type="project" value="UniProtKB-KW"/>
</dbReference>
<reference evidence="10" key="1">
    <citation type="submission" date="2014-03" db="EMBL/GenBank/DDBJ databases">
        <title>The Genome Sequence of Puccinia striiformis f. sp. tritici PST-78.</title>
        <authorList>
            <consortium name="The Broad Institute Genome Sequencing Platform"/>
            <person name="Cuomo C."/>
            <person name="Hulbert S."/>
            <person name="Chen X."/>
            <person name="Walker B."/>
            <person name="Young S.K."/>
            <person name="Zeng Q."/>
            <person name="Gargeya S."/>
            <person name="Fitzgerald M."/>
            <person name="Haas B."/>
            <person name="Abouelleil A."/>
            <person name="Alvarado L."/>
            <person name="Arachchi H.M."/>
            <person name="Berlin A.M."/>
            <person name="Chapman S.B."/>
            <person name="Goldberg J."/>
            <person name="Griggs A."/>
            <person name="Gujja S."/>
            <person name="Hansen M."/>
            <person name="Howarth C."/>
            <person name="Imamovic A."/>
            <person name="Larimer J."/>
            <person name="McCowan C."/>
            <person name="Montmayeur A."/>
            <person name="Murphy C."/>
            <person name="Neiman D."/>
            <person name="Pearson M."/>
            <person name="Priest M."/>
            <person name="Roberts A."/>
            <person name="Saif S."/>
            <person name="Shea T."/>
            <person name="Sisk P."/>
            <person name="Sykes S."/>
            <person name="Wortman J."/>
            <person name="Nusbaum C."/>
            <person name="Birren B."/>
        </authorList>
    </citation>
    <scope>NUCLEOTIDE SEQUENCE [LARGE SCALE GENOMIC DNA]</scope>
    <source>
        <strain evidence="10">race PST-78</strain>
    </source>
</reference>
<evidence type="ECO:0000256" key="2">
    <source>
        <dbReference type="ARBA" id="ARBA00022642"/>
    </source>
</evidence>
<evidence type="ECO:0000313" key="9">
    <source>
        <dbReference type="EMBL" id="KNE95524.1"/>
    </source>
</evidence>
<evidence type="ECO:0000259" key="8">
    <source>
        <dbReference type="Pfam" id="PF00857"/>
    </source>
</evidence>
<evidence type="ECO:0000256" key="7">
    <source>
        <dbReference type="ARBA" id="ARBA00043224"/>
    </source>
</evidence>
<evidence type="ECO:0000256" key="6">
    <source>
        <dbReference type="ARBA" id="ARBA00039017"/>
    </source>
</evidence>
<dbReference type="InterPro" id="IPR052347">
    <property type="entry name" value="Isochorismatase_Nicotinamidase"/>
</dbReference>
<dbReference type="OrthoDB" id="1739143at2759"/>
<dbReference type="GO" id="GO:0008936">
    <property type="term" value="F:nicotinamidase activity"/>
    <property type="evidence" value="ECO:0007669"/>
    <property type="project" value="UniProtKB-EC"/>
</dbReference>
<proteinExistence type="inferred from homology"/>
<evidence type="ECO:0000256" key="1">
    <source>
        <dbReference type="ARBA" id="ARBA00006336"/>
    </source>
</evidence>
<evidence type="ECO:0000256" key="3">
    <source>
        <dbReference type="ARBA" id="ARBA00022723"/>
    </source>
</evidence>
<evidence type="ECO:0000256" key="5">
    <source>
        <dbReference type="ARBA" id="ARBA00037900"/>
    </source>
</evidence>
<evidence type="ECO:0000313" key="10">
    <source>
        <dbReference type="Proteomes" id="UP000054564"/>
    </source>
</evidence>
<comment type="caution">
    <text evidence="9">The sequence shown here is derived from an EMBL/GenBank/DDBJ whole genome shotgun (WGS) entry which is preliminary data.</text>
</comment>
<dbReference type="InterPro" id="IPR000868">
    <property type="entry name" value="Isochorismatase-like_dom"/>
</dbReference>
<comment type="similarity">
    <text evidence="1">Belongs to the isochorismatase family.</text>
</comment>
<organism evidence="9 10">
    <name type="scientific">Puccinia striiformis f. sp. tritici PST-78</name>
    <dbReference type="NCBI Taxonomy" id="1165861"/>
    <lineage>
        <taxon>Eukaryota</taxon>
        <taxon>Fungi</taxon>
        <taxon>Dikarya</taxon>
        <taxon>Basidiomycota</taxon>
        <taxon>Pucciniomycotina</taxon>
        <taxon>Pucciniomycetes</taxon>
        <taxon>Pucciniales</taxon>
        <taxon>Pucciniaceae</taxon>
        <taxon>Puccinia</taxon>
    </lineage>
</organism>
<accession>A0A0L0V973</accession>
<evidence type="ECO:0000256" key="4">
    <source>
        <dbReference type="ARBA" id="ARBA00022801"/>
    </source>
</evidence>
<dbReference type="STRING" id="1165861.A0A0L0V973"/>
<dbReference type="Proteomes" id="UP000054564">
    <property type="component" value="Unassembled WGS sequence"/>
</dbReference>
<keyword evidence="10" id="KW-1185">Reference proteome</keyword>
<protein>
    <recommendedName>
        <fullName evidence="6">nicotinamidase</fullName>
        <ecNumber evidence="6">3.5.1.19</ecNumber>
    </recommendedName>
    <alternativeName>
        <fullName evidence="7">Nicotinamide deamidase</fullName>
    </alternativeName>
</protein>
<comment type="pathway">
    <text evidence="5">Cofactor biosynthesis; nicotinate biosynthesis; nicotinate from nicotinamide: step 1/1.</text>
</comment>
<dbReference type="AlphaFoldDB" id="A0A0L0V973"/>
<keyword evidence="4" id="KW-0378">Hydrolase</keyword>
<name>A0A0L0V973_9BASI</name>
<dbReference type="EMBL" id="AJIL01000095">
    <property type="protein sequence ID" value="KNE95524.1"/>
    <property type="molecule type" value="Genomic_DNA"/>
</dbReference>
<dbReference type="EC" id="3.5.1.19" evidence="6"/>
<feature type="domain" description="Isochorismatase-like" evidence="8">
    <location>
        <begin position="17"/>
        <end position="215"/>
    </location>
</feature>
<keyword evidence="3" id="KW-0479">Metal-binding</keyword>
<dbReference type="Gene3D" id="3.40.50.850">
    <property type="entry name" value="Isochorismatase-like"/>
    <property type="match status" value="1"/>
</dbReference>
<dbReference type="PANTHER" id="PTHR11080:SF2">
    <property type="entry name" value="LD05707P"/>
    <property type="match status" value="1"/>
</dbReference>
<keyword evidence="2" id="KW-0662">Pyridine nucleotide biosynthesis</keyword>
<dbReference type="SUPFAM" id="SSF52499">
    <property type="entry name" value="Isochorismatase-like hydrolases"/>
    <property type="match status" value="1"/>
</dbReference>
<sequence length="241" mass="26373">MLNDSKSEEKMVSGGNSALILVDIQHDFLSPDGTLAVPNADEIMPTAYGLLDIPWKTVIASQDFHPPGHLSFASTHNAQPFTQLKIQSPDDRSKTDTIDLWPDHCVQGTIGSRLDPGVQERLDSLKSLGMEVKVIQKGTESDVDHYSAFKSDDDTQLDEYLNSLGVRNLFCIGLAGDYCVRATVESGLKRGYGVYWISSGIRSVAGMEAQIHLERALSSAWSSSSSFTVLDDLESVRSLLH</sequence>